<protein>
    <submittedName>
        <fullName evidence="2">Uncharacterized protein</fullName>
    </submittedName>
</protein>
<evidence type="ECO:0000256" key="1">
    <source>
        <dbReference type="SAM" id="Phobius"/>
    </source>
</evidence>
<sequence>QKLKVRTISSSERADASRRFGRLIDYAAVSIIVAAAGVLLADEAAGVLGRPLEKTRTTLANSR</sequence>
<keyword evidence="1" id="KW-1133">Transmembrane helix</keyword>
<evidence type="ECO:0000313" key="2">
    <source>
        <dbReference type="EMBL" id="MFC4294984.1"/>
    </source>
</evidence>
<reference evidence="3" key="1">
    <citation type="journal article" date="2019" name="Int. J. Syst. Evol. Microbiol.">
        <title>The Global Catalogue of Microorganisms (GCM) 10K type strain sequencing project: providing services to taxonomists for standard genome sequencing and annotation.</title>
        <authorList>
            <consortium name="The Broad Institute Genomics Platform"/>
            <consortium name="The Broad Institute Genome Sequencing Center for Infectious Disease"/>
            <person name="Wu L."/>
            <person name="Ma J."/>
        </authorList>
    </citation>
    <scope>NUCLEOTIDE SEQUENCE [LARGE SCALE GENOMIC DNA]</scope>
    <source>
        <strain evidence="3">CGMCC 1.12989</strain>
    </source>
</reference>
<dbReference type="RefSeq" id="WP_379538478.1">
    <property type="nucleotide sequence ID" value="NZ_JBHSDR010000005.1"/>
</dbReference>
<name>A0ABV8RNZ4_9SPHN</name>
<accession>A0ABV8RNZ4</accession>
<gene>
    <name evidence="2" type="ORF">ACFO0A_07930</name>
</gene>
<feature type="transmembrane region" description="Helical" evidence="1">
    <location>
        <begin position="20"/>
        <end position="41"/>
    </location>
</feature>
<keyword evidence="3" id="KW-1185">Reference proteome</keyword>
<keyword evidence="1" id="KW-0472">Membrane</keyword>
<dbReference type="Proteomes" id="UP001595828">
    <property type="component" value="Unassembled WGS sequence"/>
</dbReference>
<organism evidence="2 3">
    <name type="scientific">Novosphingobium tardum</name>
    <dbReference type="NCBI Taxonomy" id="1538021"/>
    <lineage>
        <taxon>Bacteria</taxon>
        <taxon>Pseudomonadati</taxon>
        <taxon>Pseudomonadota</taxon>
        <taxon>Alphaproteobacteria</taxon>
        <taxon>Sphingomonadales</taxon>
        <taxon>Sphingomonadaceae</taxon>
        <taxon>Novosphingobium</taxon>
    </lineage>
</organism>
<proteinExistence type="predicted"/>
<comment type="caution">
    <text evidence="2">The sequence shown here is derived from an EMBL/GenBank/DDBJ whole genome shotgun (WGS) entry which is preliminary data.</text>
</comment>
<dbReference type="EMBL" id="JBHSDR010000005">
    <property type="protein sequence ID" value="MFC4294984.1"/>
    <property type="molecule type" value="Genomic_DNA"/>
</dbReference>
<evidence type="ECO:0000313" key="3">
    <source>
        <dbReference type="Proteomes" id="UP001595828"/>
    </source>
</evidence>
<feature type="non-terminal residue" evidence="2">
    <location>
        <position position="1"/>
    </location>
</feature>
<keyword evidence="1" id="KW-0812">Transmembrane</keyword>